<organism evidence="2 3">
    <name type="scientific">Glossina austeni</name>
    <name type="common">Savannah tsetse fly</name>
    <dbReference type="NCBI Taxonomy" id="7395"/>
    <lineage>
        <taxon>Eukaryota</taxon>
        <taxon>Metazoa</taxon>
        <taxon>Ecdysozoa</taxon>
        <taxon>Arthropoda</taxon>
        <taxon>Hexapoda</taxon>
        <taxon>Insecta</taxon>
        <taxon>Pterygota</taxon>
        <taxon>Neoptera</taxon>
        <taxon>Endopterygota</taxon>
        <taxon>Diptera</taxon>
        <taxon>Brachycera</taxon>
        <taxon>Muscomorpha</taxon>
        <taxon>Hippoboscoidea</taxon>
        <taxon>Glossinidae</taxon>
        <taxon>Glossina</taxon>
    </lineage>
</organism>
<keyword evidence="3" id="KW-1185">Reference proteome</keyword>
<feature type="region of interest" description="Disordered" evidence="1">
    <location>
        <begin position="1"/>
        <end position="36"/>
    </location>
</feature>
<feature type="region of interest" description="Disordered" evidence="1">
    <location>
        <begin position="152"/>
        <end position="186"/>
    </location>
</feature>
<evidence type="ECO:0000313" key="3">
    <source>
        <dbReference type="Proteomes" id="UP000078200"/>
    </source>
</evidence>
<feature type="compositionally biased region" description="Low complexity" evidence="1">
    <location>
        <begin position="12"/>
        <end position="27"/>
    </location>
</feature>
<reference evidence="2" key="1">
    <citation type="submission" date="2020-05" db="UniProtKB">
        <authorList>
            <consortium name="EnsemblMetazoa"/>
        </authorList>
    </citation>
    <scope>IDENTIFICATION</scope>
    <source>
        <strain evidence="2">TTRI</strain>
    </source>
</reference>
<sequence length="275" mass="29361">MPTLEGETAVLASAEQSAKKSSSGSPKLNNTDSSSISSLQDTRYLSSIIGAANVNIKLEIPTRRTATMAVQAISNCHSRKHNYFHSLTSSSVGNNNSQRFHNADECSNNGQSVMDTITTVLSRSLASFNGNSNINIDGNPNATESDNSITFHTNHNETNNSTKLAVPSPKMTSKSEHLTGGSTSTKTTSIFGSIDDNIVGSAPTSAFMKPQQLEQPSCVSHEDVASLAGASFLNSQVECGIFKKERLLCIMYPILGTSSQLRRKCLGDVVRPGRV</sequence>
<evidence type="ECO:0000256" key="1">
    <source>
        <dbReference type="SAM" id="MobiDB-lite"/>
    </source>
</evidence>
<feature type="compositionally biased region" description="Polar residues" evidence="1">
    <location>
        <begin position="152"/>
        <end position="163"/>
    </location>
</feature>
<proteinExistence type="predicted"/>
<accession>A0A1A9VHW9</accession>
<dbReference type="VEuPathDB" id="VectorBase:GAUT038006"/>
<dbReference type="EnsemblMetazoa" id="GAUT038006-RA">
    <property type="protein sequence ID" value="GAUT038006-PA"/>
    <property type="gene ID" value="GAUT038006"/>
</dbReference>
<name>A0A1A9VHW9_GLOAU</name>
<evidence type="ECO:0000313" key="2">
    <source>
        <dbReference type="EnsemblMetazoa" id="GAUT038006-PA"/>
    </source>
</evidence>
<protein>
    <submittedName>
        <fullName evidence="2">Uncharacterized protein</fullName>
    </submittedName>
</protein>
<dbReference type="Proteomes" id="UP000078200">
    <property type="component" value="Unassembled WGS sequence"/>
</dbReference>
<dbReference type="AlphaFoldDB" id="A0A1A9VHW9"/>